<dbReference type="SUPFAM" id="SSF57701">
    <property type="entry name" value="Zn2/Cys6 DNA-binding domain"/>
    <property type="match status" value="1"/>
</dbReference>
<dbReference type="GO" id="GO:0000981">
    <property type="term" value="F:DNA-binding transcription factor activity, RNA polymerase II-specific"/>
    <property type="evidence" value="ECO:0007669"/>
    <property type="project" value="InterPro"/>
</dbReference>
<dbReference type="InterPro" id="IPR052360">
    <property type="entry name" value="Transcr_Regulatory_Proteins"/>
</dbReference>
<dbReference type="OrthoDB" id="2593732at2759"/>
<keyword evidence="4" id="KW-0238">DNA-binding</keyword>
<accession>A0A2I1D7G8</accession>
<evidence type="ECO:0000313" key="9">
    <source>
        <dbReference type="Proteomes" id="UP000234254"/>
    </source>
</evidence>
<dbReference type="RefSeq" id="XP_024694420.1">
    <property type="nucleotide sequence ID" value="XM_024836955.1"/>
</dbReference>
<keyword evidence="3" id="KW-0805">Transcription regulation</keyword>
<keyword evidence="5" id="KW-0804">Transcription</keyword>
<dbReference type="PROSITE" id="PS50048">
    <property type="entry name" value="ZN2_CY6_FUNGAL_2"/>
    <property type="match status" value="1"/>
</dbReference>
<evidence type="ECO:0000256" key="5">
    <source>
        <dbReference type="ARBA" id="ARBA00023163"/>
    </source>
</evidence>
<dbReference type="InterPro" id="IPR036864">
    <property type="entry name" value="Zn2-C6_fun-type_DNA-bd_sf"/>
</dbReference>
<protein>
    <recommendedName>
        <fullName evidence="7">Zn(2)-C6 fungal-type domain-containing protein</fullName>
    </recommendedName>
</protein>
<feature type="domain" description="Zn(2)-C6 fungal-type" evidence="7">
    <location>
        <begin position="14"/>
        <end position="42"/>
    </location>
</feature>
<dbReference type="VEuPathDB" id="FungiDB:P168DRAFT_289245"/>
<proteinExistence type="predicted"/>
<comment type="caution">
    <text evidence="8">The sequence shown here is derived from an EMBL/GenBank/DDBJ whole genome shotgun (WGS) entry which is preliminary data.</text>
</comment>
<evidence type="ECO:0000256" key="1">
    <source>
        <dbReference type="ARBA" id="ARBA00022723"/>
    </source>
</evidence>
<sequence length="521" mass="58567">MQQRRADKPRSRDGCITCKIRHVRCDQARPACGQCTRTGRKCDGYDSDLSQRQLRDKILAGNVQRRPSPNGRIILYPGTVPEREHVAVFCIHTSQALAGFFPSDFWTRLLPQLSQTEPLVRHAVAAVGAAHRIYLGVGHREEDFMLRQYNLAIRSLLSPPAPPAGEPNGARQSYLTLLGCSLFVCLEMLRANYDQALDHVDSGLKLISQQSDRLDVPQPTADVDTINRELCDLFARFHMDLASFNRGMRPHVTSIGAGHAMPFAFTDLGEARRRLTLLMNQSICAAPALNTRPGAGAKPSTWDPGFRAMVEELQAKLAAQVREFQAWSGALDRFLRTKQGMAADPRSVLALRIDAHFAREFTSVGSTLIQFRADEREADRFNPILSMVEKLLRLEDRRREPGDHHRLFSLDAGIIRALQWVATHCHQPVVRRHAMRLLSECPRQEGLWNSQRALRIGETVVGIEEAGLSDLPTEQRIPRVPHHLRLAVDDWSARTTSLLLISEPDGPGGEMQYRQEVVDWS</sequence>
<evidence type="ECO:0000259" key="7">
    <source>
        <dbReference type="PROSITE" id="PS50048"/>
    </source>
</evidence>
<gene>
    <name evidence="8" type="ORF">P168DRAFT_289245</name>
</gene>
<dbReference type="GO" id="GO:0008270">
    <property type="term" value="F:zinc ion binding"/>
    <property type="evidence" value="ECO:0007669"/>
    <property type="project" value="InterPro"/>
</dbReference>
<dbReference type="PANTHER" id="PTHR36206:SF4">
    <property type="entry name" value="HYPOTHETICAL CONSERVED PROTEIN (EUROFUNG)-RELATED"/>
    <property type="match status" value="1"/>
</dbReference>
<dbReference type="PROSITE" id="PS00463">
    <property type="entry name" value="ZN2_CY6_FUNGAL_1"/>
    <property type="match status" value="1"/>
</dbReference>
<dbReference type="GO" id="GO:0009893">
    <property type="term" value="P:positive regulation of metabolic process"/>
    <property type="evidence" value="ECO:0007669"/>
    <property type="project" value="UniProtKB-ARBA"/>
</dbReference>
<keyword evidence="6" id="KW-0539">Nucleus</keyword>
<keyword evidence="9" id="KW-1185">Reference proteome</keyword>
<evidence type="ECO:0000313" key="8">
    <source>
        <dbReference type="EMBL" id="PKY05826.1"/>
    </source>
</evidence>
<dbReference type="GeneID" id="36544479"/>
<reference evidence="8" key="1">
    <citation type="submission" date="2016-12" db="EMBL/GenBank/DDBJ databases">
        <title>The genomes of Aspergillus section Nigri reveals drivers in fungal speciation.</title>
        <authorList>
            <consortium name="DOE Joint Genome Institute"/>
            <person name="Vesth T.C."/>
            <person name="Nybo J."/>
            <person name="Theobald S."/>
            <person name="Brandl J."/>
            <person name="Frisvad J.C."/>
            <person name="Nielsen K.F."/>
            <person name="Lyhne E.K."/>
            <person name="Kogle M.E."/>
            <person name="Kuo A."/>
            <person name="Riley R."/>
            <person name="Clum A."/>
            <person name="Nolan M."/>
            <person name="Lipzen A."/>
            <person name="Salamov A."/>
            <person name="Henrissat B."/>
            <person name="Wiebenga A."/>
            <person name="De vries R.P."/>
            <person name="Grigoriev I.V."/>
            <person name="Mortensen U.H."/>
            <person name="Andersen M.R."/>
            <person name="Baker S.E."/>
        </authorList>
    </citation>
    <scope>NUCLEOTIDE SEQUENCE</scope>
    <source>
        <strain evidence="8">IBT 28561</strain>
    </source>
</reference>
<keyword evidence="2" id="KW-0862">Zinc</keyword>
<dbReference type="Proteomes" id="UP000234254">
    <property type="component" value="Unassembled WGS sequence"/>
</dbReference>
<dbReference type="Pfam" id="PF00172">
    <property type="entry name" value="Zn_clus"/>
    <property type="match status" value="1"/>
</dbReference>
<dbReference type="CDD" id="cd00067">
    <property type="entry name" value="GAL4"/>
    <property type="match status" value="1"/>
</dbReference>
<organism evidence="8 9">
    <name type="scientific">Aspergillus campestris (strain IBT 28561)</name>
    <dbReference type="NCBI Taxonomy" id="1392248"/>
    <lineage>
        <taxon>Eukaryota</taxon>
        <taxon>Fungi</taxon>
        <taxon>Dikarya</taxon>
        <taxon>Ascomycota</taxon>
        <taxon>Pezizomycotina</taxon>
        <taxon>Eurotiomycetes</taxon>
        <taxon>Eurotiomycetidae</taxon>
        <taxon>Eurotiales</taxon>
        <taxon>Aspergillaceae</taxon>
        <taxon>Aspergillus</taxon>
        <taxon>Aspergillus subgen. Circumdati</taxon>
    </lineage>
</organism>
<dbReference type="AlphaFoldDB" id="A0A2I1D7G8"/>
<dbReference type="PANTHER" id="PTHR36206">
    <property type="entry name" value="ASPERCRYPTIN BIOSYNTHESIS CLUSTER-SPECIFIC TRANSCRIPTION REGULATOR ATNN-RELATED"/>
    <property type="match status" value="1"/>
</dbReference>
<dbReference type="EMBL" id="MSFM01000004">
    <property type="protein sequence ID" value="PKY05826.1"/>
    <property type="molecule type" value="Genomic_DNA"/>
</dbReference>
<evidence type="ECO:0000256" key="3">
    <source>
        <dbReference type="ARBA" id="ARBA00023015"/>
    </source>
</evidence>
<dbReference type="Gene3D" id="4.10.240.10">
    <property type="entry name" value="Zn(2)-C6 fungal-type DNA-binding domain"/>
    <property type="match status" value="1"/>
</dbReference>
<keyword evidence="1" id="KW-0479">Metal-binding</keyword>
<name>A0A2I1D7G8_ASPC2</name>
<dbReference type="SMART" id="SM00066">
    <property type="entry name" value="GAL4"/>
    <property type="match status" value="1"/>
</dbReference>
<evidence type="ECO:0000256" key="4">
    <source>
        <dbReference type="ARBA" id="ARBA00023125"/>
    </source>
</evidence>
<dbReference type="InterPro" id="IPR001138">
    <property type="entry name" value="Zn2Cys6_DnaBD"/>
</dbReference>
<evidence type="ECO:0000256" key="6">
    <source>
        <dbReference type="ARBA" id="ARBA00023242"/>
    </source>
</evidence>
<dbReference type="GO" id="GO:0003677">
    <property type="term" value="F:DNA binding"/>
    <property type="evidence" value="ECO:0007669"/>
    <property type="project" value="UniProtKB-KW"/>
</dbReference>
<evidence type="ECO:0000256" key="2">
    <source>
        <dbReference type="ARBA" id="ARBA00022833"/>
    </source>
</evidence>